<feature type="region of interest" description="Disordered" evidence="1">
    <location>
        <begin position="397"/>
        <end position="435"/>
    </location>
</feature>
<dbReference type="AlphaFoldDB" id="A0A0C3A6J8"/>
<evidence type="ECO:0000313" key="2">
    <source>
        <dbReference type="EMBL" id="KIM20260.1"/>
    </source>
</evidence>
<reference evidence="2 3" key="1">
    <citation type="submission" date="2014-04" db="EMBL/GenBank/DDBJ databases">
        <authorList>
            <consortium name="DOE Joint Genome Institute"/>
            <person name="Kuo A."/>
            <person name="Zuccaro A."/>
            <person name="Kohler A."/>
            <person name="Nagy L.G."/>
            <person name="Floudas D."/>
            <person name="Copeland A."/>
            <person name="Barry K.W."/>
            <person name="Cichocki N."/>
            <person name="Veneault-Fourrey C."/>
            <person name="LaButti K."/>
            <person name="Lindquist E.A."/>
            <person name="Lipzen A."/>
            <person name="Lundell T."/>
            <person name="Morin E."/>
            <person name="Murat C."/>
            <person name="Sun H."/>
            <person name="Tunlid A."/>
            <person name="Henrissat B."/>
            <person name="Grigoriev I.V."/>
            <person name="Hibbett D.S."/>
            <person name="Martin F."/>
            <person name="Nordberg H.P."/>
            <person name="Cantor M.N."/>
            <person name="Hua S.X."/>
        </authorList>
    </citation>
    <scope>NUCLEOTIDE SEQUENCE [LARGE SCALE GENOMIC DNA]</scope>
    <source>
        <strain evidence="2 3">MAFF 305830</strain>
    </source>
</reference>
<dbReference type="Proteomes" id="UP000054097">
    <property type="component" value="Unassembled WGS sequence"/>
</dbReference>
<sequence>MQTNDTTNARTLGRWVSRVLGIARDLDQNQNQDNLGELQTVVSTVAEQLENAEGDQFESVQAQLDPIVLKSSNLRDYPTLYLARDLGKKTPEEGHSKDMQTAMSSDEREFKSMLFELNEVDSDLLLEISEIQPIGTGQRKESSRVLTEQELEEDRDTYGIKAERKRVKTSLTDDCCKYEGDKQPITMSRAQPSNEEKVYEELQRRLTQYKQEHRGPPVMVEISDMGTGLVAKEPHFIPLNHTFCALADTYMQYDNDSFLPDFWSKGTDPSQNTVTPSGVCWEWQDPSKKVLDVIGQDGHLGLEAVHKGVDYVVVLVKKGEEERGMPIDVPRTCREKAFFHLQRHFPNHKVSQVRKLQGDDASDIMFDVRYFPHKTNSLFVELQVEDQEQPLFVEVEVGPELKTSSRRKGKERARPMPYSKESRRTRTATPGPSTR</sequence>
<protein>
    <submittedName>
        <fullName evidence="2">Uncharacterized protein</fullName>
    </submittedName>
</protein>
<name>A0A0C3A6J8_SERVB</name>
<proteinExistence type="predicted"/>
<keyword evidence="3" id="KW-1185">Reference proteome</keyword>
<dbReference type="HOGENOM" id="CLU_059437_0_0_1"/>
<reference evidence="3" key="2">
    <citation type="submission" date="2015-01" db="EMBL/GenBank/DDBJ databases">
        <title>Evolutionary Origins and Diversification of the Mycorrhizal Mutualists.</title>
        <authorList>
            <consortium name="DOE Joint Genome Institute"/>
            <consortium name="Mycorrhizal Genomics Consortium"/>
            <person name="Kohler A."/>
            <person name="Kuo A."/>
            <person name="Nagy L.G."/>
            <person name="Floudas D."/>
            <person name="Copeland A."/>
            <person name="Barry K.W."/>
            <person name="Cichocki N."/>
            <person name="Veneault-Fourrey C."/>
            <person name="LaButti K."/>
            <person name="Lindquist E.A."/>
            <person name="Lipzen A."/>
            <person name="Lundell T."/>
            <person name="Morin E."/>
            <person name="Murat C."/>
            <person name="Riley R."/>
            <person name="Ohm R."/>
            <person name="Sun H."/>
            <person name="Tunlid A."/>
            <person name="Henrissat B."/>
            <person name="Grigoriev I.V."/>
            <person name="Hibbett D.S."/>
            <person name="Martin F."/>
        </authorList>
    </citation>
    <scope>NUCLEOTIDE SEQUENCE [LARGE SCALE GENOMIC DNA]</scope>
    <source>
        <strain evidence="3">MAFF 305830</strain>
    </source>
</reference>
<accession>A0A0C3A6J8</accession>
<gene>
    <name evidence="2" type="ORF">M408DRAFT_30512</name>
</gene>
<evidence type="ECO:0000313" key="3">
    <source>
        <dbReference type="Proteomes" id="UP000054097"/>
    </source>
</evidence>
<dbReference type="EMBL" id="KN824454">
    <property type="protein sequence ID" value="KIM20260.1"/>
    <property type="molecule type" value="Genomic_DNA"/>
</dbReference>
<evidence type="ECO:0000256" key="1">
    <source>
        <dbReference type="SAM" id="MobiDB-lite"/>
    </source>
</evidence>
<organism evidence="2 3">
    <name type="scientific">Serendipita vermifera MAFF 305830</name>
    <dbReference type="NCBI Taxonomy" id="933852"/>
    <lineage>
        <taxon>Eukaryota</taxon>
        <taxon>Fungi</taxon>
        <taxon>Dikarya</taxon>
        <taxon>Basidiomycota</taxon>
        <taxon>Agaricomycotina</taxon>
        <taxon>Agaricomycetes</taxon>
        <taxon>Sebacinales</taxon>
        <taxon>Serendipitaceae</taxon>
        <taxon>Serendipita</taxon>
    </lineage>
</organism>